<feature type="transmembrane region" description="Helical" evidence="8">
    <location>
        <begin position="15"/>
        <end position="39"/>
    </location>
</feature>
<gene>
    <name evidence="10" type="ORF">RRG08_038658</name>
</gene>
<proteinExistence type="predicted"/>
<keyword evidence="11" id="KW-1185">Reference proteome</keyword>
<keyword evidence="7" id="KW-0807">Transducer</keyword>
<dbReference type="EMBL" id="JAWDGP010001981">
    <property type="protein sequence ID" value="KAK3786295.1"/>
    <property type="molecule type" value="Genomic_DNA"/>
</dbReference>
<keyword evidence="5 8" id="KW-0472">Membrane</keyword>
<evidence type="ECO:0000259" key="9">
    <source>
        <dbReference type="PROSITE" id="PS50262"/>
    </source>
</evidence>
<dbReference type="PRINTS" id="PR00237">
    <property type="entry name" value="GPCRRHODOPSN"/>
</dbReference>
<dbReference type="Pfam" id="PF00001">
    <property type="entry name" value="7tm_1"/>
    <property type="match status" value="1"/>
</dbReference>
<dbReference type="AlphaFoldDB" id="A0AAE1AF04"/>
<dbReference type="PANTHER" id="PTHR24243">
    <property type="entry name" value="G-PROTEIN COUPLED RECEPTOR"/>
    <property type="match status" value="1"/>
</dbReference>
<dbReference type="GO" id="GO:0008188">
    <property type="term" value="F:neuropeptide receptor activity"/>
    <property type="evidence" value="ECO:0007669"/>
    <property type="project" value="TreeGrafter"/>
</dbReference>
<evidence type="ECO:0000256" key="2">
    <source>
        <dbReference type="ARBA" id="ARBA00022692"/>
    </source>
</evidence>
<dbReference type="InterPro" id="IPR000276">
    <property type="entry name" value="GPCR_Rhodpsn"/>
</dbReference>
<keyword evidence="2 8" id="KW-0812">Transmembrane</keyword>
<evidence type="ECO:0000256" key="6">
    <source>
        <dbReference type="ARBA" id="ARBA00023170"/>
    </source>
</evidence>
<keyword evidence="4" id="KW-0297">G-protein coupled receptor</keyword>
<dbReference type="InterPro" id="IPR017452">
    <property type="entry name" value="GPCR_Rhodpsn_7TM"/>
</dbReference>
<feature type="transmembrane region" description="Helical" evidence="8">
    <location>
        <begin position="111"/>
        <end position="132"/>
    </location>
</feature>
<dbReference type="GO" id="GO:0005886">
    <property type="term" value="C:plasma membrane"/>
    <property type="evidence" value="ECO:0007669"/>
    <property type="project" value="TreeGrafter"/>
</dbReference>
<evidence type="ECO:0000313" key="11">
    <source>
        <dbReference type="Proteomes" id="UP001283361"/>
    </source>
</evidence>
<dbReference type="Proteomes" id="UP001283361">
    <property type="component" value="Unassembled WGS sequence"/>
</dbReference>
<dbReference type="PROSITE" id="PS50262">
    <property type="entry name" value="G_PROTEIN_RECEP_F1_2"/>
    <property type="match status" value="1"/>
</dbReference>
<dbReference type="Gene3D" id="1.20.1070.10">
    <property type="entry name" value="Rhodopsin 7-helix transmembrane proteins"/>
    <property type="match status" value="1"/>
</dbReference>
<evidence type="ECO:0000256" key="1">
    <source>
        <dbReference type="ARBA" id="ARBA00004141"/>
    </source>
</evidence>
<keyword evidence="3 8" id="KW-1133">Transmembrane helix</keyword>
<organism evidence="10 11">
    <name type="scientific">Elysia crispata</name>
    <name type="common">lettuce slug</name>
    <dbReference type="NCBI Taxonomy" id="231223"/>
    <lineage>
        <taxon>Eukaryota</taxon>
        <taxon>Metazoa</taxon>
        <taxon>Spiralia</taxon>
        <taxon>Lophotrochozoa</taxon>
        <taxon>Mollusca</taxon>
        <taxon>Gastropoda</taxon>
        <taxon>Heterobranchia</taxon>
        <taxon>Euthyneura</taxon>
        <taxon>Panpulmonata</taxon>
        <taxon>Sacoglossa</taxon>
        <taxon>Placobranchoidea</taxon>
        <taxon>Plakobranchidae</taxon>
        <taxon>Elysia</taxon>
    </lineage>
</organism>
<evidence type="ECO:0000256" key="4">
    <source>
        <dbReference type="ARBA" id="ARBA00023040"/>
    </source>
</evidence>
<reference evidence="10" key="1">
    <citation type="journal article" date="2023" name="G3 (Bethesda)">
        <title>A reference genome for the long-term kleptoplast-retaining sea slug Elysia crispata morphotype clarki.</title>
        <authorList>
            <person name="Eastman K.E."/>
            <person name="Pendleton A.L."/>
            <person name="Shaikh M.A."/>
            <person name="Suttiyut T."/>
            <person name="Ogas R."/>
            <person name="Tomko P."/>
            <person name="Gavelis G."/>
            <person name="Widhalm J.R."/>
            <person name="Wisecaver J.H."/>
        </authorList>
    </citation>
    <scope>NUCLEOTIDE SEQUENCE</scope>
    <source>
        <strain evidence="10">ECLA1</strain>
    </source>
</reference>
<evidence type="ECO:0000256" key="3">
    <source>
        <dbReference type="ARBA" id="ARBA00022989"/>
    </source>
</evidence>
<accession>A0AAE1AF04</accession>
<evidence type="ECO:0000256" key="5">
    <source>
        <dbReference type="ARBA" id="ARBA00023136"/>
    </source>
</evidence>
<dbReference type="PANTHER" id="PTHR24243:SF208">
    <property type="entry name" value="PYROKININ-1 RECEPTOR"/>
    <property type="match status" value="1"/>
</dbReference>
<dbReference type="SUPFAM" id="SSF81321">
    <property type="entry name" value="Family A G protein-coupled receptor-like"/>
    <property type="match status" value="1"/>
</dbReference>
<evidence type="ECO:0000313" key="10">
    <source>
        <dbReference type="EMBL" id="KAK3786295.1"/>
    </source>
</evidence>
<keyword evidence="6" id="KW-0675">Receptor</keyword>
<feature type="domain" description="G-protein coupled receptors family 1 profile" evidence="9">
    <location>
        <begin position="1"/>
        <end position="172"/>
    </location>
</feature>
<evidence type="ECO:0000256" key="8">
    <source>
        <dbReference type="SAM" id="Phobius"/>
    </source>
</evidence>
<name>A0AAE1AF04_9GAST</name>
<evidence type="ECO:0000256" key="7">
    <source>
        <dbReference type="ARBA" id="ARBA00023224"/>
    </source>
</evidence>
<protein>
    <recommendedName>
        <fullName evidence="9">G-protein coupled receptors family 1 profile domain-containing protein</fullName>
    </recommendedName>
</protein>
<comment type="caution">
    <text evidence="10">The sequence shown here is derived from an EMBL/GenBank/DDBJ whole genome shotgun (WGS) entry which is preliminary data.</text>
</comment>
<comment type="subcellular location">
    <subcellularLocation>
        <location evidence="1">Membrane</location>
        <topology evidence="1">Multi-pass membrane protein</topology>
    </subcellularLocation>
</comment>
<sequence length="343" mass="37432">MPPANNWFEPFPVQVSTWLFFVVPMSAISLLYFLIAVAIRRSALNRGESDASLDSNHVHRSRDDSAASIWDRRRYRYYKGPPSRHALRWNGVRNGGSRSGISHHSRIRKSVLKMLVAVVVAFFICWAPFHTYRLLYVYAEERSSLVVTVHNVLFYVSGVTYYISATINPVLYSIMSLKFRQAFRSTLLGCCCFWSPRQRVRRKPVRDPFVLKFSPHGRRAGTFPTHCTVVDSSGSGNSNNNKTVVAGGASGGGGGGGVALDVGAACSSDGSGASGRKVSNGVSVNESCNSACVVLQHDNKPSNQSSASPVMCRGVESRPLVEMGPRAGHHDSGAAPEMNEVVF</sequence>
<feature type="transmembrane region" description="Helical" evidence="8">
    <location>
        <begin position="152"/>
        <end position="174"/>
    </location>
</feature>